<evidence type="ECO:0000313" key="2">
    <source>
        <dbReference type="Proteomes" id="UP000250275"/>
    </source>
</evidence>
<organism evidence="1 2">
    <name type="scientific">Eufriesea mexicana</name>
    <dbReference type="NCBI Taxonomy" id="516756"/>
    <lineage>
        <taxon>Eukaryota</taxon>
        <taxon>Metazoa</taxon>
        <taxon>Ecdysozoa</taxon>
        <taxon>Arthropoda</taxon>
        <taxon>Hexapoda</taxon>
        <taxon>Insecta</taxon>
        <taxon>Pterygota</taxon>
        <taxon>Neoptera</taxon>
        <taxon>Endopterygota</taxon>
        <taxon>Hymenoptera</taxon>
        <taxon>Apocrita</taxon>
        <taxon>Aculeata</taxon>
        <taxon>Apoidea</taxon>
        <taxon>Anthophila</taxon>
        <taxon>Apidae</taxon>
        <taxon>Eufriesea</taxon>
    </lineage>
</organism>
<name>A0A310SKG2_9HYME</name>
<protein>
    <submittedName>
        <fullName evidence="1">Replication factor C subunit 2</fullName>
    </submittedName>
</protein>
<dbReference type="AlphaFoldDB" id="A0A310SKG2"/>
<sequence length="111" mass="13008">MENLPKGKYRIVIPHKADSKPGRITGLHYYPLHKIIKICNNATRFAIVYNINEKLLHQYNYAMLYLDMRNSKNLQMLAKITEVSKRDNASYTDWFGGNSIYDERKVINNLS</sequence>
<dbReference type="EMBL" id="KQ761679">
    <property type="protein sequence ID" value="OAD57176.1"/>
    <property type="molecule type" value="Genomic_DNA"/>
</dbReference>
<proteinExistence type="predicted"/>
<dbReference type="Proteomes" id="UP000250275">
    <property type="component" value="Unassembled WGS sequence"/>
</dbReference>
<reference evidence="1 2" key="1">
    <citation type="submission" date="2015-07" db="EMBL/GenBank/DDBJ databases">
        <title>The genome of Eufriesea mexicana.</title>
        <authorList>
            <person name="Pan H."/>
            <person name="Kapheim K."/>
        </authorList>
    </citation>
    <scope>NUCLEOTIDE SEQUENCE [LARGE SCALE GENOMIC DNA]</scope>
    <source>
        <strain evidence="1">0111107269</strain>
        <tissue evidence="1">Whole body</tissue>
    </source>
</reference>
<accession>A0A310SKG2</accession>
<evidence type="ECO:0000313" key="1">
    <source>
        <dbReference type="EMBL" id="OAD57176.1"/>
    </source>
</evidence>
<gene>
    <name evidence="1" type="ORF">WN48_02573</name>
</gene>
<keyword evidence="2" id="KW-1185">Reference proteome</keyword>